<evidence type="ECO:0000313" key="4">
    <source>
        <dbReference type="EMBL" id="OIS96517.1"/>
    </source>
</evidence>
<dbReference type="Gramene" id="OIS96517">
    <property type="protein sequence ID" value="OIS96517"/>
    <property type="gene ID" value="A4A49_09023"/>
</dbReference>
<dbReference type="SMR" id="A0A1J6HUK0"/>
<feature type="compositionally biased region" description="Polar residues" evidence="2">
    <location>
        <begin position="247"/>
        <end position="257"/>
    </location>
</feature>
<dbReference type="PANTHER" id="PTHR35218:SF8">
    <property type="entry name" value="ENDONUCLEASE_EXONUCLEASE_PHOSPHATASE"/>
    <property type="match status" value="1"/>
</dbReference>
<evidence type="ECO:0000313" key="5">
    <source>
        <dbReference type="Proteomes" id="UP000187609"/>
    </source>
</evidence>
<dbReference type="InterPro" id="IPR036691">
    <property type="entry name" value="Endo/exonu/phosph_ase_sf"/>
</dbReference>
<dbReference type="Proteomes" id="UP000187609">
    <property type="component" value="Unassembled WGS sequence"/>
</dbReference>
<organism evidence="4 5">
    <name type="scientific">Nicotiana attenuata</name>
    <name type="common">Coyote tobacco</name>
    <dbReference type="NCBI Taxonomy" id="49451"/>
    <lineage>
        <taxon>Eukaryota</taxon>
        <taxon>Viridiplantae</taxon>
        <taxon>Streptophyta</taxon>
        <taxon>Embryophyta</taxon>
        <taxon>Tracheophyta</taxon>
        <taxon>Spermatophyta</taxon>
        <taxon>Magnoliopsida</taxon>
        <taxon>eudicotyledons</taxon>
        <taxon>Gunneridae</taxon>
        <taxon>Pentapetalae</taxon>
        <taxon>asterids</taxon>
        <taxon>lamiids</taxon>
        <taxon>Solanales</taxon>
        <taxon>Solanaceae</taxon>
        <taxon>Nicotianoideae</taxon>
        <taxon>Nicotianeae</taxon>
        <taxon>Nicotiana</taxon>
    </lineage>
</organism>
<keyword evidence="1" id="KW-0863">Zinc-finger</keyword>
<proteinExistence type="predicted"/>
<dbReference type="OMA" id="SEHIAPN"/>
<evidence type="ECO:0000259" key="3">
    <source>
        <dbReference type="PROSITE" id="PS50158"/>
    </source>
</evidence>
<dbReference type="PROSITE" id="PS50158">
    <property type="entry name" value="ZF_CCHC"/>
    <property type="match status" value="1"/>
</dbReference>
<feature type="region of interest" description="Disordered" evidence="2">
    <location>
        <begin position="109"/>
        <end position="141"/>
    </location>
</feature>
<name>A0A1J6HUK0_NICAT</name>
<accession>A0A1J6HUK0</accession>
<dbReference type="GO" id="GO:0008270">
    <property type="term" value="F:zinc ion binding"/>
    <property type="evidence" value="ECO:0007669"/>
    <property type="project" value="UniProtKB-KW"/>
</dbReference>
<protein>
    <recommendedName>
        <fullName evidence="3">CCHC-type domain-containing protein</fullName>
    </recommendedName>
</protein>
<dbReference type="SUPFAM" id="SSF56219">
    <property type="entry name" value="DNase I-like"/>
    <property type="match status" value="1"/>
</dbReference>
<keyword evidence="1" id="KW-0479">Metal-binding</keyword>
<gene>
    <name evidence="4" type="ORF">A4A49_09023</name>
</gene>
<feature type="compositionally biased region" description="Polar residues" evidence="2">
    <location>
        <begin position="119"/>
        <end position="140"/>
    </location>
</feature>
<feature type="domain" description="CCHC-type" evidence="3">
    <location>
        <begin position="21"/>
        <end position="36"/>
    </location>
</feature>
<dbReference type="EMBL" id="MJEQ01037194">
    <property type="protein sequence ID" value="OIS96517.1"/>
    <property type="molecule type" value="Genomic_DNA"/>
</dbReference>
<comment type="caution">
    <text evidence="4">The sequence shown here is derived from an EMBL/GenBank/DDBJ whole genome shotgun (WGS) entry which is preliminary data.</text>
</comment>
<dbReference type="PANTHER" id="PTHR35218">
    <property type="entry name" value="RNASE H DOMAIN-CONTAINING PROTEIN"/>
    <property type="match status" value="1"/>
</dbReference>
<dbReference type="AlphaFoldDB" id="A0A1J6HUK0"/>
<feature type="region of interest" description="Disordered" evidence="2">
    <location>
        <begin position="173"/>
        <end position="257"/>
    </location>
</feature>
<keyword evidence="5" id="KW-1185">Reference proteome</keyword>
<reference evidence="4" key="1">
    <citation type="submission" date="2016-11" db="EMBL/GenBank/DDBJ databases">
        <title>The genome of Nicotiana attenuata.</title>
        <authorList>
            <person name="Xu S."/>
            <person name="Brockmoeller T."/>
            <person name="Gaquerel E."/>
            <person name="Navarro A."/>
            <person name="Kuhl H."/>
            <person name="Gase K."/>
            <person name="Ling Z."/>
            <person name="Zhou W."/>
            <person name="Kreitzer C."/>
            <person name="Stanke M."/>
            <person name="Tang H."/>
            <person name="Lyons E."/>
            <person name="Pandey P."/>
            <person name="Pandey S.P."/>
            <person name="Timmermann B."/>
            <person name="Baldwin I.T."/>
        </authorList>
    </citation>
    <scope>NUCLEOTIDE SEQUENCE [LARGE SCALE GENOMIC DNA]</scope>
    <source>
        <strain evidence="4">UT</strain>
    </source>
</reference>
<sequence length="424" mass="46742">MHLYLGNHRQSLLYEGLNLLCTYCGRFGHPTTSCPEVVHAPNEQNNKIQHLETNITHDAIPVKENEWKTVTFTKKSIYPPKHPNFNKGKAATMVAPPAAQPFAETNLHRHEPKSVSEGKYTNQQPVFSSPSSNNGGTSAASEHIAPNLHISAHVHGPPTPILVGNGTTWICSSTHSATEQPRGGVSSPKSNTFSRNSDRRNEAGNGSFQSKSMVHDPDSSSNGTPGFQFHSPAVALSNDSDEPDLGPNSQSHTLLSASSHGSEVGKYAMVIIPMLLQLPLRLDPTTSTVVHPMTQAPMVQHENPNSYMNFLVWNCRGSHNPEFRRHIRSLLDNHRPTLVILLETHMQDHTSLREDINFENMAQAPANGLIGGLVVLWNAVHINVTEMRISDQEIHCVVQVSPTKPPWILSAIYASCHYQLRDIL</sequence>
<keyword evidence="1" id="KW-0862">Zinc</keyword>
<evidence type="ECO:0000256" key="1">
    <source>
        <dbReference type="PROSITE-ProRule" id="PRU00047"/>
    </source>
</evidence>
<dbReference type="GO" id="GO:0003676">
    <property type="term" value="F:nucleic acid binding"/>
    <property type="evidence" value="ECO:0007669"/>
    <property type="project" value="InterPro"/>
</dbReference>
<dbReference type="Gene3D" id="3.60.10.10">
    <property type="entry name" value="Endonuclease/exonuclease/phosphatase"/>
    <property type="match status" value="1"/>
</dbReference>
<dbReference type="InterPro" id="IPR001878">
    <property type="entry name" value="Znf_CCHC"/>
</dbReference>
<evidence type="ECO:0000256" key="2">
    <source>
        <dbReference type="SAM" id="MobiDB-lite"/>
    </source>
</evidence>